<evidence type="ECO:0000256" key="5">
    <source>
        <dbReference type="ARBA" id="ARBA00022729"/>
    </source>
</evidence>
<comment type="function">
    <text evidence="1">VSG forms a coat on the surface of the parasite. The trypanosome evades the immune response of the host by expressing a series of antigenically distinct VSGs from an estimated 1000 VSG genes.</text>
</comment>
<feature type="signal peptide" evidence="10">
    <location>
        <begin position="1"/>
        <end position="20"/>
    </location>
</feature>
<dbReference type="AlphaFoldDB" id="A0A1J0R7W1"/>
<feature type="region of interest" description="Disordered" evidence="9">
    <location>
        <begin position="404"/>
        <end position="435"/>
    </location>
</feature>
<dbReference type="Gene3D" id="4.10.110.20">
    <property type="entry name" value="Variant surface glycoprotein MITAT 1.2, VSG 221, C-terminal domain"/>
    <property type="match status" value="1"/>
</dbReference>
<organism evidence="13">
    <name type="scientific">Trypanosoma brucei</name>
    <dbReference type="NCBI Taxonomy" id="5691"/>
    <lineage>
        <taxon>Eukaryota</taxon>
        <taxon>Discoba</taxon>
        <taxon>Euglenozoa</taxon>
        <taxon>Kinetoplastea</taxon>
        <taxon>Metakinetoplastina</taxon>
        <taxon>Trypanosomatida</taxon>
        <taxon>Trypanosomatidae</taxon>
        <taxon>Trypanosoma</taxon>
    </lineage>
</organism>
<dbReference type="VEuPathDB" id="TriTrypDB:Tb427_000788900"/>
<dbReference type="Pfam" id="PF10659">
    <property type="entry name" value="Trypan_glycop_C"/>
    <property type="match status" value="1"/>
</dbReference>
<dbReference type="InterPro" id="IPR025932">
    <property type="entry name" value="Trypano_VSG_B_N_dom"/>
</dbReference>
<accession>A0A1J0R7W1</accession>
<keyword evidence="8" id="KW-0449">Lipoprotein</keyword>
<comment type="subcellular location">
    <subcellularLocation>
        <location evidence="2">Cell membrane</location>
        <topology evidence="2">Lipid-anchor</topology>
        <topology evidence="2">GPI-anchor</topology>
    </subcellularLocation>
</comment>
<dbReference type="InterPro" id="IPR027446">
    <property type="entry name" value="VSG_C_dom_sf"/>
</dbReference>
<dbReference type="SUPFAM" id="SSF118251">
    <property type="entry name" value="Variant surface glycoprotein MITAT 1.2, VSG 221, C-terminal domain"/>
    <property type="match status" value="1"/>
</dbReference>
<dbReference type="EMBL" id="KX699896">
    <property type="protein sequence ID" value="APD73852.1"/>
    <property type="molecule type" value="Genomic_DNA"/>
</dbReference>
<keyword evidence="4" id="KW-0336">GPI-anchor</keyword>
<feature type="chain" id="PRO_5012565776" evidence="10">
    <location>
        <begin position="21"/>
        <end position="461"/>
    </location>
</feature>
<keyword evidence="6" id="KW-0472">Membrane</keyword>
<feature type="compositionally biased region" description="Basic and acidic residues" evidence="9">
    <location>
        <begin position="86"/>
        <end position="107"/>
    </location>
</feature>
<keyword evidence="5 10" id="KW-0732">Signal</keyword>
<evidence type="ECO:0000256" key="7">
    <source>
        <dbReference type="ARBA" id="ARBA00023180"/>
    </source>
</evidence>
<sequence length="461" mass="49942">MSKRFTTCATLISLVTAARAAYENAKQYEALCRAYAITKQAISDAEYIGDTTGDPRPKEVEDLYIMTLSDEDYNNKTLTGVTEEGGLEKRKSDILQRKDTNGREIHSRPANSEARAAAHVAIKRLFYKAGNLSANIAAEISSIKADTRSAGEALNRARCGQAECREPKPEWFETRNKACSGTGEKKQGMTIASDISCLCSASAGEKLCSTAATGKTYKSSESTPADAQTDWSATIANCDKNVIPKGTSPAEIGAAIAAFRTTLGNTAFAGGDGKKPFVLGHGTATDCDGATSSAACVDYSSKLAKGNINEIPWIAHLKTAATKLTEVANKRTALEGMRREMKIIADQAWQAFALAAIPLTAEKAKPQIVQQTKEEDCNKHETPDKCAEPCKWEANAAEKNKKCSLDHKKGRKQATQTAGTEDKKEEKCKGKGKKECGEATECKWQGENFKDYSFFFNKKFL</sequence>
<feature type="domain" description="Trypanosome variant surface glycoprotein B-type N-terminal" evidence="12">
    <location>
        <begin position="9"/>
        <end position="342"/>
    </location>
</feature>
<name>A0A1J0R7W1_9TRYP</name>
<keyword evidence="7" id="KW-0325">Glycoprotein</keyword>
<feature type="domain" description="Trypanosome variant surface glycoprotein C-terminal" evidence="11">
    <location>
        <begin position="377"/>
        <end position="460"/>
    </location>
</feature>
<evidence type="ECO:0000256" key="8">
    <source>
        <dbReference type="ARBA" id="ARBA00023288"/>
    </source>
</evidence>
<evidence type="ECO:0000256" key="10">
    <source>
        <dbReference type="SAM" id="SignalP"/>
    </source>
</evidence>
<keyword evidence="3" id="KW-1003">Cell membrane</keyword>
<evidence type="ECO:0000256" key="2">
    <source>
        <dbReference type="ARBA" id="ARBA00004609"/>
    </source>
</evidence>
<protein>
    <submittedName>
        <fullName evidence="13">Variant surface glycoprotein 1125.1699</fullName>
    </submittedName>
</protein>
<evidence type="ECO:0000259" key="11">
    <source>
        <dbReference type="Pfam" id="PF10659"/>
    </source>
</evidence>
<proteinExistence type="predicted"/>
<evidence type="ECO:0000256" key="3">
    <source>
        <dbReference type="ARBA" id="ARBA00022475"/>
    </source>
</evidence>
<evidence type="ECO:0000256" key="4">
    <source>
        <dbReference type="ARBA" id="ARBA00022622"/>
    </source>
</evidence>
<dbReference type="VEuPathDB" id="TriTrypDB:Tb927.9.190"/>
<dbReference type="GO" id="GO:0098552">
    <property type="term" value="C:side of membrane"/>
    <property type="evidence" value="ECO:0007669"/>
    <property type="project" value="UniProtKB-KW"/>
</dbReference>
<evidence type="ECO:0000256" key="6">
    <source>
        <dbReference type="ARBA" id="ARBA00023136"/>
    </source>
</evidence>
<evidence type="ECO:0000256" key="1">
    <source>
        <dbReference type="ARBA" id="ARBA00002523"/>
    </source>
</evidence>
<evidence type="ECO:0000259" key="12">
    <source>
        <dbReference type="Pfam" id="PF13206"/>
    </source>
</evidence>
<dbReference type="Pfam" id="PF13206">
    <property type="entry name" value="VSG_B"/>
    <property type="match status" value="1"/>
</dbReference>
<dbReference type="GO" id="GO:0005886">
    <property type="term" value="C:plasma membrane"/>
    <property type="evidence" value="ECO:0007669"/>
    <property type="project" value="UniProtKB-SubCell"/>
</dbReference>
<evidence type="ECO:0000256" key="9">
    <source>
        <dbReference type="SAM" id="MobiDB-lite"/>
    </source>
</evidence>
<feature type="compositionally biased region" description="Basic and acidic residues" evidence="9">
    <location>
        <begin position="420"/>
        <end position="435"/>
    </location>
</feature>
<dbReference type="InterPro" id="IPR019609">
    <property type="entry name" value="Variant_surf_glycoprt_trypan_C"/>
</dbReference>
<evidence type="ECO:0000313" key="13">
    <source>
        <dbReference type="EMBL" id="APD73852.1"/>
    </source>
</evidence>
<reference evidence="13" key="1">
    <citation type="submission" date="2016-08" db="EMBL/GenBank/DDBJ databases">
        <title>VSG repertoire of Trypanosoma brucei EATRO 1125.</title>
        <authorList>
            <person name="Cross G.A."/>
        </authorList>
    </citation>
    <scope>NUCLEOTIDE SEQUENCE</scope>
    <source>
        <strain evidence="13">EATRO 1125</strain>
    </source>
</reference>
<feature type="region of interest" description="Disordered" evidence="9">
    <location>
        <begin position="82"/>
        <end position="111"/>
    </location>
</feature>